<feature type="transmembrane region" description="Helical" evidence="2">
    <location>
        <begin position="141"/>
        <end position="164"/>
    </location>
</feature>
<sequence length="421" mass="44448">MRHVRVTASDDLSDGVADVLEEAEVEYTVTDETSDRGVSHVFTFPARTEEVEGILDALKEVGVGEEGNGNVVVSEAQAVVSEGFEEEEEDEEEENGDDRIPRDELKATAESLSRSTLNYAVFTVVSAVLATAGLLQNSAAVVVGSMVIAPLIGPAMASSVGSVLKDDELYRNGVKTQFVGVGVAVVSAVVFAFLARLVISPELDLLLIEQVAERVNPDLLSLAIALGAGVAGALSLTSGASATLVGVMIAVALIPPAAVVGLGVAYERFAVAASAGVLVLLNLLSINLAALIVLWAKGYRPEKWYDEKPARRVTQKRVIALFAVVVVLSGFLVVSTLNERSHAGFEEDVETYVEGVDPNAEVGFSYSTGFFSSSPERVTVRADGLTADRVAQRVSRSTDAPVEVVVVRRETERAQTGATAR</sequence>
<dbReference type="EMBL" id="RKLV01000002">
    <property type="protein sequence ID" value="MCX2818363.1"/>
    <property type="molecule type" value="Genomic_DNA"/>
</dbReference>
<dbReference type="Proteomes" id="UP001149411">
    <property type="component" value="Unassembled WGS sequence"/>
</dbReference>
<dbReference type="PANTHER" id="PTHR20992:SF9">
    <property type="entry name" value="AT15442P-RELATED"/>
    <property type="match status" value="1"/>
</dbReference>
<feature type="compositionally biased region" description="Acidic residues" evidence="1">
    <location>
        <begin position="83"/>
        <end position="96"/>
    </location>
</feature>
<name>A0A9Q4GI11_9EURY</name>
<feature type="transmembrane region" description="Helical" evidence="2">
    <location>
        <begin position="317"/>
        <end position="337"/>
    </location>
</feature>
<comment type="caution">
    <text evidence="3">The sequence shown here is derived from an EMBL/GenBank/DDBJ whole genome shotgun (WGS) entry which is preliminary data.</text>
</comment>
<protein>
    <submittedName>
        <fullName evidence="3">TIGR00341 family protein</fullName>
    </submittedName>
</protein>
<feature type="transmembrane region" description="Helical" evidence="2">
    <location>
        <begin position="244"/>
        <end position="266"/>
    </location>
</feature>
<accession>A0A9Q4GI11</accession>
<evidence type="ECO:0000256" key="2">
    <source>
        <dbReference type="SAM" id="Phobius"/>
    </source>
</evidence>
<evidence type="ECO:0000313" key="3">
    <source>
        <dbReference type="EMBL" id="MCX2818363.1"/>
    </source>
</evidence>
<feature type="transmembrane region" description="Helical" evidence="2">
    <location>
        <begin position="272"/>
        <end position="296"/>
    </location>
</feature>
<keyword evidence="2" id="KW-0812">Transmembrane</keyword>
<dbReference type="AlphaFoldDB" id="A0A9Q4GI11"/>
<dbReference type="Pfam" id="PF04087">
    <property type="entry name" value="DUF389"/>
    <property type="match status" value="1"/>
</dbReference>
<dbReference type="PANTHER" id="PTHR20992">
    <property type="entry name" value="AT15442P-RELATED"/>
    <property type="match status" value="1"/>
</dbReference>
<reference evidence="3" key="1">
    <citation type="submission" date="2022-09" db="EMBL/GenBank/DDBJ databases">
        <title>Haloadaptaus new haloarchaeum isolated from saline soil.</title>
        <authorList>
            <person name="Duran-Viseras A."/>
            <person name="Sanchez-Porro C."/>
            <person name="Ventosa A."/>
        </authorList>
    </citation>
    <scope>NUCLEOTIDE SEQUENCE</scope>
    <source>
        <strain evidence="3">F3-133</strain>
    </source>
</reference>
<dbReference type="NCBIfam" id="TIGR00341">
    <property type="entry name" value="TIGR00341 family protein"/>
    <property type="match status" value="1"/>
</dbReference>
<proteinExistence type="predicted"/>
<keyword evidence="4" id="KW-1185">Reference proteome</keyword>
<feature type="transmembrane region" description="Helical" evidence="2">
    <location>
        <begin position="219"/>
        <end position="237"/>
    </location>
</feature>
<evidence type="ECO:0000256" key="1">
    <source>
        <dbReference type="SAM" id="MobiDB-lite"/>
    </source>
</evidence>
<feature type="region of interest" description="Disordered" evidence="1">
    <location>
        <begin position="81"/>
        <end position="101"/>
    </location>
</feature>
<dbReference type="RefSeq" id="WP_266086158.1">
    <property type="nucleotide sequence ID" value="NZ_RKLV01000002.1"/>
</dbReference>
<feature type="transmembrane region" description="Helical" evidence="2">
    <location>
        <begin position="116"/>
        <end position="135"/>
    </location>
</feature>
<organism evidence="3 4">
    <name type="scientific">Halorutilus salinus</name>
    <dbReference type="NCBI Taxonomy" id="2487751"/>
    <lineage>
        <taxon>Archaea</taxon>
        <taxon>Methanobacteriati</taxon>
        <taxon>Methanobacteriota</taxon>
        <taxon>Stenosarchaea group</taxon>
        <taxon>Halobacteria</taxon>
        <taxon>Halorutilales</taxon>
        <taxon>Halorutilaceae</taxon>
        <taxon>Halorutilus</taxon>
    </lineage>
</organism>
<dbReference type="InterPro" id="IPR005240">
    <property type="entry name" value="DUF389"/>
</dbReference>
<keyword evidence="2" id="KW-0472">Membrane</keyword>
<gene>
    <name evidence="3" type="ORF">EGH25_03225</name>
</gene>
<feature type="transmembrane region" description="Helical" evidence="2">
    <location>
        <begin position="176"/>
        <end position="199"/>
    </location>
</feature>
<evidence type="ECO:0000313" key="4">
    <source>
        <dbReference type="Proteomes" id="UP001149411"/>
    </source>
</evidence>
<keyword evidence="2" id="KW-1133">Transmembrane helix</keyword>